<dbReference type="EMBL" id="MU006568">
    <property type="protein sequence ID" value="KAF2748847.1"/>
    <property type="molecule type" value="Genomic_DNA"/>
</dbReference>
<dbReference type="AlphaFoldDB" id="A0A6A6VIB2"/>
<dbReference type="Proteomes" id="UP000799440">
    <property type="component" value="Unassembled WGS sequence"/>
</dbReference>
<gene>
    <name evidence="1" type="ORF">M011DRAFT_339302</name>
</gene>
<proteinExistence type="predicted"/>
<organism evidence="1 2">
    <name type="scientific">Sporormia fimetaria CBS 119925</name>
    <dbReference type="NCBI Taxonomy" id="1340428"/>
    <lineage>
        <taxon>Eukaryota</taxon>
        <taxon>Fungi</taxon>
        <taxon>Dikarya</taxon>
        <taxon>Ascomycota</taxon>
        <taxon>Pezizomycotina</taxon>
        <taxon>Dothideomycetes</taxon>
        <taxon>Pleosporomycetidae</taxon>
        <taxon>Pleosporales</taxon>
        <taxon>Sporormiaceae</taxon>
        <taxon>Sporormia</taxon>
    </lineage>
</organism>
<protein>
    <recommendedName>
        <fullName evidence="3">F-box domain-containing protein</fullName>
    </recommendedName>
</protein>
<keyword evidence="2" id="KW-1185">Reference proteome</keyword>
<evidence type="ECO:0008006" key="3">
    <source>
        <dbReference type="Google" id="ProtNLM"/>
    </source>
</evidence>
<evidence type="ECO:0000313" key="1">
    <source>
        <dbReference type="EMBL" id="KAF2748847.1"/>
    </source>
</evidence>
<sequence>MAQFLELPRELRDQIYYALITSALPRSRLEDGAGWEERTAVTTTYRYRKELVPVNCATFLRCNRQVYAELSEAIQFAKEKDFAALTLECMIRDIGHTEFAWRKIPFVESTCTALDNERNGITSPSYFDTLQELFHKYMLTPPPEKLTRKTLLHQLWVDVKLAGEGLHWNSFNGHVLSRAKWHICLALRDIVENGSDFQSNSALTTTTTDVEEVVLNLVSDGSDKDDDLKIVAESLITLWNNVWLGRDPGTLYRILLYRVQRVRVCIGGRTYKVRNLRLELQRGHSEAGSVHT</sequence>
<dbReference type="OrthoDB" id="2823490at2759"/>
<reference evidence="1" key="1">
    <citation type="journal article" date="2020" name="Stud. Mycol.">
        <title>101 Dothideomycetes genomes: a test case for predicting lifestyles and emergence of pathogens.</title>
        <authorList>
            <person name="Haridas S."/>
            <person name="Albert R."/>
            <person name="Binder M."/>
            <person name="Bloem J."/>
            <person name="Labutti K."/>
            <person name="Salamov A."/>
            <person name="Andreopoulos B."/>
            <person name="Baker S."/>
            <person name="Barry K."/>
            <person name="Bills G."/>
            <person name="Bluhm B."/>
            <person name="Cannon C."/>
            <person name="Castanera R."/>
            <person name="Culley D."/>
            <person name="Daum C."/>
            <person name="Ezra D."/>
            <person name="Gonzalez J."/>
            <person name="Henrissat B."/>
            <person name="Kuo A."/>
            <person name="Liang C."/>
            <person name="Lipzen A."/>
            <person name="Lutzoni F."/>
            <person name="Magnuson J."/>
            <person name="Mondo S."/>
            <person name="Nolan M."/>
            <person name="Ohm R."/>
            <person name="Pangilinan J."/>
            <person name="Park H.-J."/>
            <person name="Ramirez L."/>
            <person name="Alfaro M."/>
            <person name="Sun H."/>
            <person name="Tritt A."/>
            <person name="Yoshinaga Y."/>
            <person name="Zwiers L.-H."/>
            <person name="Turgeon B."/>
            <person name="Goodwin S."/>
            <person name="Spatafora J."/>
            <person name="Crous P."/>
            <person name="Grigoriev I."/>
        </authorList>
    </citation>
    <scope>NUCLEOTIDE SEQUENCE</scope>
    <source>
        <strain evidence="1">CBS 119925</strain>
    </source>
</reference>
<evidence type="ECO:0000313" key="2">
    <source>
        <dbReference type="Proteomes" id="UP000799440"/>
    </source>
</evidence>
<accession>A0A6A6VIB2</accession>
<name>A0A6A6VIB2_9PLEO</name>